<dbReference type="GO" id="GO:0004888">
    <property type="term" value="F:transmembrane signaling receptor activity"/>
    <property type="evidence" value="ECO:0007669"/>
    <property type="project" value="InterPro"/>
</dbReference>
<dbReference type="Gene3D" id="2.70.170.10">
    <property type="entry name" value="Neurotransmitter-gated ion-channel ligand-binding domain"/>
    <property type="match status" value="1"/>
</dbReference>
<dbReference type="Pfam" id="PF02931">
    <property type="entry name" value="Neur_chan_LBD"/>
    <property type="match status" value="1"/>
</dbReference>
<name>A0A8K0C9Z5_IGNLU</name>
<dbReference type="GO" id="GO:0005230">
    <property type="term" value="F:extracellular ligand-gated monoatomic ion channel activity"/>
    <property type="evidence" value="ECO:0007669"/>
    <property type="project" value="InterPro"/>
</dbReference>
<dbReference type="InterPro" id="IPR036719">
    <property type="entry name" value="Neuro-gated_channel_TM_sf"/>
</dbReference>
<evidence type="ECO:0000256" key="5">
    <source>
        <dbReference type="ARBA" id="ARBA00022692"/>
    </source>
</evidence>
<dbReference type="InterPro" id="IPR038050">
    <property type="entry name" value="Neuro_actylchol_rec"/>
</dbReference>
<proteinExistence type="predicted"/>
<feature type="transmembrane region" description="Helical" evidence="11">
    <location>
        <begin position="281"/>
        <end position="305"/>
    </location>
</feature>
<dbReference type="InterPro" id="IPR006202">
    <property type="entry name" value="Neur_chan_lig-bd"/>
</dbReference>
<gene>
    <name evidence="14" type="ORF">ILUMI_23966</name>
</gene>
<evidence type="ECO:0000256" key="6">
    <source>
        <dbReference type="ARBA" id="ARBA00022729"/>
    </source>
</evidence>
<feature type="domain" description="Neurotransmitter-gated ion-channel ligand-binding" evidence="13">
    <location>
        <begin position="31"/>
        <end position="202"/>
    </location>
</feature>
<comment type="caution">
    <text evidence="14">The sequence shown here is derived from an EMBL/GenBank/DDBJ whole genome shotgun (WGS) entry which is preliminary data.</text>
</comment>
<feature type="chain" id="PRO_5035426969" description="Neurotransmitter-gated ion-channel ligand-binding domain-containing protein" evidence="12">
    <location>
        <begin position="21"/>
        <end position="391"/>
    </location>
</feature>
<evidence type="ECO:0000313" key="15">
    <source>
        <dbReference type="Proteomes" id="UP000801492"/>
    </source>
</evidence>
<dbReference type="PANTHER" id="PTHR18945">
    <property type="entry name" value="NEUROTRANSMITTER GATED ION CHANNEL"/>
    <property type="match status" value="1"/>
</dbReference>
<evidence type="ECO:0000259" key="13">
    <source>
        <dbReference type="Pfam" id="PF02931"/>
    </source>
</evidence>
<feature type="transmembrane region" description="Helical" evidence="11">
    <location>
        <begin position="346"/>
        <end position="365"/>
    </location>
</feature>
<dbReference type="InterPro" id="IPR036734">
    <property type="entry name" value="Neur_chan_lig-bd_sf"/>
</dbReference>
<dbReference type="GO" id="GO:0005886">
    <property type="term" value="C:plasma membrane"/>
    <property type="evidence" value="ECO:0007669"/>
    <property type="project" value="UniProtKB-SubCell"/>
</dbReference>
<evidence type="ECO:0000256" key="8">
    <source>
        <dbReference type="ARBA" id="ARBA00023065"/>
    </source>
</evidence>
<keyword evidence="6 12" id="KW-0732">Signal</keyword>
<feature type="transmembrane region" description="Helical" evidence="11">
    <location>
        <begin position="228"/>
        <end position="252"/>
    </location>
</feature>
<evidence type="ECO:0000313" key="14">
    <source>
        <dbReference type="EMBL" id="KAF2882199.1"/>
    </source>
</evidence>
<reference evidence="14" key="1">
    <citation type="submission" date="2019-08" db="EMBL/GenBank/DDBJ databases">
        <title>The genome of the North American firefly Photinus pyralis.</title>
        <authorList>
            <consortium name="Photinus pyralis genome working group"/>
            <person name="Fallon T.R."/>
            <person name="Sander Lower S.E."/>
            <person name="Weng J.-K."/>
        </authorList>
    </citation>
    <scope>NUCLEOTIDE SEQUENCE</scope>
    <source>
        <strain evidence="14">TRF0915ILg1</strain>
        <tissue evidence="14">Whole body</tissue>
    </source>
</reference>
<evidence type="ECO:0000256" key="1">
    <source>
        <dbReference type="ARBA" id="ARBA00004141"/>
    </source>
</evidence>
<keyword evidence="10" id="KW-0407">Ion channel</keyword>
<dbReference type="OrthoDB" id="442503at2759"/>
<dbReference type="InterPro" id="IPR006201">
    <property type="entry name" value="Neur_channel"/>
</dbReference>
<dbReference type="PRINTS" id="PR00253">
    <property type="entry name" value="GABAARECEPTR"/>
</dbReference>
<evidence type="ECO:0000256" key="3">
    <source>
        <dbReference type="ARBA" id="ARBA00022448"/>
    </source>
</evidence>
<evidence type="ECO:0000256" key="10">
    <source>
        <dbReference type="ARBA" id="ARBA00023303"/>
    </source>
</evidence>
<dbReference type="InterPro" id="IPR006028">
    <property type="entry name" value="GABAA/Glycine_rcpt"/>
</dbReference>
<dbReference type="EMBL" id="VTPC01090643">
    <property type="protein sequence ID" value="KAF2882199.1"/>
    <property type="molecule type" value="Genomic_DNA"/>
</dbReference>
<evidence type="ECO:0000256" key="2">
    <source>
        <dbReference type="ARBA" id="ARBA00004236"/>
    </source>
</evidence>
<keyword evidence="7 11" id="KW-1133">Transmembrane helix</keyword>
<keyword evidence="8" id="KW-0406">Ion transport</keyword>
<comment type="subcellular location">
    <subcellularLocation>
        <location evidence="2">Cell membrane</location>
    </subcellularLocation>
    <subcellularLocation>
        <location evidence="1">Membrane</location>
        <topology evidence="1">Multi-pass membrane protein</topology>
    </subcellularLocation>
</comment>
<evidence type="ECO:0000256" key="4">
    <source>
        <dbReference type="ARBA" id="ARBA00022475"/>
    </source>
</evidence>
<evidence type="ECO:0000256" key="12">
    <source>
        <dbReference type="SAM" id="SignalP"/>
    </source>
</evidence>
<feature type="signal peptide" evidence="12">
    <location>
        <begin position="1"/>
        <end position="20"/>
    </location>
</feature>
<feature type="transmembrane region" description="Helical" evidence="11">
    <location>
        <begin position="259"/>
        <end position="275"/>
    </location>
</feature>
<keyword evidence="5 11" id="KW-0812">Transmembrane</keyword>
<accession>A0A8K0C9Z5</accession>
<dbReference type="Proteomes" id="UP000801492">
    <property type="component" value="Unassembled WGS sequence"/>
</dbReference>
<keyword evidence="4" id="KW-1003">Cell membrane</keyword>
<evidence type="ECO:0000256" key="7">
    <source>
        <dbReference type="ARBA" id="ARBA00022989"/>
    </source>
</evidence>
<keyword evidence="9 11" id="KW-0472">Membrane</keyword>
<protein>
    <recommendedName>
        <fullName evidence="13">Neurotransmitter-gated ion-channel ligand-binding domain-containing protein</fullName>
    </recommendedName>
</protein>
<evidence type="ECO:0000256" key="9">
    <source>
        <dbReference type="ARBA" id="ARBA00023136"/>
    </source>
</evidence>
<keyword evidence="3" id="KW-0813">Transport</keyword>
<organism evidence="14 15">
    <name type="scientific">Ignelater luminosus</name>
    <name type="common">Cucubano</name>
    <name type="synonym">Pyrophorus luminosus</name>
    <dbReference type="NCBI Taxonomy" id="2038154"/>
    <lineage>
        <taxon>Eukaryota</taxon>
        <taxon>Metazoa</taxon>
        <taxon>Ecdysozoa</taxon>
        <taxon>Arthropoda</taxon>
        <taxon>Hexapoda</taxon>
        <taxon>Insecta</taxon>
        <taxon>Pterygota</taxon>
        <taxon>Neoptera</taxon>
        <taxon>Endopterygota</taxon>
        <taxon>Coleoptera</taxon>
        <taxon>Polyphaga</taxon>
        <taxon>Elateriformia</taxon>
        <taxon>Elateroidea</taxon>
        <taxon>Elateridae</taxon>
        <taxon>Agrypninae</taxon>
        <taxon>Pyrophorini</taxon>
        <taxon>Ignelater</taxon>
    </lineage>
</organism>
<keyword evidence="15" id="KW-1185">Reference proteome</keyword>
<dbReference type="SUPFAM" id="SSF90112">
    <property type="entry name" value="Neurotransmitter-gated ion-channel transmembrane pore"/>
    <property type="match status" value="1"/>
</dbReference>
<dbReference type="Gene3D" id="1.20.58.390">
    <property type="entry name" value="Neurotransmitter-gated ion-channel transmembrane domain"/>
    <property type="match status" value="1"/>
</dbReference>
<dbReference type="SUPFAM" id="SSF63712">
    <property type="entry name" value="Nicotinic receptor ligand binding domain-like"/>
    <property type="match status" value="1"/>
</dbReference>
<sequence>MVNIVSVCVFLFYISREVTSQVETIVPLRQDLLARNSKHVLDAPNQQTKVINSAQILDIEKLNEDDMELSVKILLHRSWNDYRLVYGDQVEGIKKLPIPNSIWTPTICFLNDKKDQIYGRSHIGDQINVLPDGTVHYDKRFSVTVQCAADKKLIPFGRILCTVRWAPCGPSEEEINLSWDRNRPISFGEYLHFSPYRLEEVVVYGIDRDGKTDMPNILYLSFNFSREFYYYFSQIYLPYSLLILFSWLQFWLNKNNSTSRILIGLTAFLMCILISYKKDHFQVSCFISSSFLLIFSALIESVIVLNLEQKENQTINDEFKETNGKLMFIRKLLLIKAKDIDRKARWIFPLIFMLFSITYFSYGLVYKNIPTTRPNAFSNVTVIPFIGSTYK</sequence>
<evidence type="ECO:0000256" key="11">
    <source>
        <dbReference type="SAM" id="Phobius"/>
    </source>
</evidence>
<dbReference type="AlphaFoldDB" id="A0A8K0C9Z5"/>